<dbReference type="EMBL" id="LGRX02002294">
    <property type="protein sequence ID" value="KAK3284387.1"/>
    <property type="molecule type" value="Genomic_DNA"/>
</dbReference>
<name>A0AAE0LGK0_9CHLO</name>
<evidence type="ECO:0000256" key="1">
    <source>
        <dbReference type="SAM" id="MobiDB-lite"/>
    </source>
</evidence>
<dbReference type="AlphaFoldDB" id="A0AAE0LGK0"/>
<sequence>MAPGAATMKVEKSKVVMYGDVHPHQLIPFGVKMYGGFGPVKVTNEGEDEDEEAALGSLHGMEGEVDQVAVVIALAARGRRGHSQRAQHHITDGPRGAAQQEAVGAGMVEGV</sequence>
<proteinExistence type="predicted"/>
<evidence type="ECO:0000313" key="2">
    <source>
        <dbReference type="EMBL" id="KAK3284387.1"/>
    </source>
</evidence>
<gene>
    <name evidence="2" type="ORF">CYMTET_7958</name>
</gene>
<keyword evidence="3" id="KW-1185">Reference proteome</keyword>
<reference evidence="2 3" key="1">
    <citation type="journal article" date="2015" name="Genome Biol. Evol.">
        <title>Comparative Genomics of a Bacterivorous Green Alga Reveals Evolutionary Causalities and Consequences of Phago-Mixotrophic Mode of Nutrition.</title>
        <authorList>
            <person name="Burns J.A."/>
            <person name="Paasch A."/>
            <person name="Narechania A."/>
            <person name="Kim E."/>
        </authorList>
    </citation>
    <scope>NUCLEOTIDE SEQUENCE [LARGE SCALE GENOMIC DNA]</scope>
    <source>
        <strain evidence="2 3">PLY_AMNH</strain>
    </source>
</reference>
<dbReference type="Proteomes" id="UP001190700">
    <property type="component" value="Unassembled WGS sequence"/>
</dbReference>
<accession>A0AAE0LGK0</accession>
<organism evidence="2 3">
    <name type="scientific">Cymbomonas tetramitiformis</name>
    <dbReference type="NCBI Taxonomy" id="36881"/>
    <lineage>
        <taxon>Eukaryota</taxon>
        <taxon>Viridiplantae</taxon>
        <taxon>Chlorophyta</taxon>
        <taxon>Pyramimonadophyceae</taxon>
        <taxon>Pyramimonadales</taxon>
        <taxon>Pyramimonadaceae</taxon>
        <taxon>Cymbomonas</taxon>
    </lineage>
</organism>
<evidence type="ECO:0000313" key="3">
    <source>
        <dbReference type="Proteomes" id="UP001190700"/>
    </source>
</evidence>
<comment type="caution">
    <text evidence="2">The sequence shown here is derived from an EMBL/GenBank/DDBJ whole genome shotgun (WGS) entry which is preliminary data.</text>
</comment>
<feature type="region of interest" description="Disordered" evidence="1">
    <location>
        <begin position="80"/>
        <end position="111"/>
    </location>
</feature>
<protein>
    <submittedName>
        <fullName evidence="2">Uncharacterized protein</fullName>
    </submittedName>
</protein>